<keyword evidence="6 9" id="KW-0560">Oxidoreductase</keyword>
<evidence type="ECO:0000256" key="11">
    <source>
        <dbReference type="PIRSR" id="PIRSR009407-2"/>
    </source>
</evidence>
<feature type="binding site" evidence="11">
    <location>
        <position position="154"/>
    </location>
    <ligand>
        <name>D-threo-isocitrate</name>
        <dbReference type="ChEBI" id="CHEBI:15562"/>
    </ligand>
</feature>
<feature type="binding site" evidence="11">
    <location>
        <position position="559"/>
    </location>
    <ligand>
        <name>D-threo-isocitrate</name>
        <dbReference type="ChEBI" id="CHEBI:15562"/>
    </ligand>
</feature>
<dbReference type="SUPFAM" id="SSF53659">
    <property type="entry name" value="Isocitrate/Isopropylmalate dehydrogenase-like"/>
    <property type="match status" value="1"/>
</dbReference>
<feature type="site" description="Critical for catalysis" evidence="10">
    <location>
        <position position="431"/>
    </location>
</feature>
<dbReference type="PANTHER" id="PTHR36999">
    <property type="entry name" value="ISOCITRATE DEHYDROGENASE [NADP]"/>
    <property type="match status" value="1"/>
</dbReference>
<dbReference type="GO" id="GO:0006099">
    <property type="term" value="P:tricarboxylic acid cycle"/>
    <property type="evidence" value="ECO:0007669"/>
    <property type="project" value="UniProtKB-KW"/>
</dbReference>
<evidence type="ECO:0000256" key="6">
    <source>
        <dbReference type="ARBA" id="ARBA00023002"/>
    </source>
</evidence>
<comment type="caution">
    <text evidence="13">The sequence shown here is derived from an EMBL/GenBank/DDBJ whole genome shotgun (WGS) entry which is preliminary data.</text>
</comment>
<dbReference type="GO" id="GO:0006097">
    <property type="term" value="P:glyoxylate cycle"/>
    <property type="evidence" value="ECO:0007669"/>
    <property type="project" value="UniProtKB-KW"/>
</dbReference>
<dbReference type="GO" id="GO:0046872">
    <property type="term" value="F:metal ion binding"/>
    <property type="evidence" value="ECO:0007669"/>
    <property type="project" value="UniProtKB-KW"/>
</dbReference>
<evidence type="ECO:0000256" key="4">
    <source>
        <dbReference type="ARBA" id="ARBA00022842"/>
    </source>
</evidence>
<dbReference type="Gene3D" id="3.40.718.10">
    <property type="entry name" value="Isopropylmalate Dehydrogenase"/>
    <property type="match status" value="2"/>
</dbReference>
<reference evidence="13 14" key="1">
    <citation type="submission" date="2014-10" db="EMBL/GenBank/DDBJ databases">
        <title>Draft genome of anammox bacterium scalindua brodae, obtained using differential coverage binning of sequence data from two enrichment reactors.</title>
        <authorList>
            <person name="Speth D.R."/>
            <person name="Russ L."/>
            <person name="Kartal B."/>
            <person name="Op den Camp H.J."/>
            <person name="Dutilh B.E."/>
            <person name="Jetten M.S."/>
        </authorList>
    </citation>
    <scope>NUCLEOTIDE SEQUENCE [LARGE SCALE GENOMIC DNA]</scope>
    <source>
        <strain evidence="13">RU1</strain>
    </source>
</reference>
<keyword evidence="4 12" id="KW-0460">Magnesium</keyword>
<keyword evidence="3 12" id="KW-0479">Metal-binding</keyword>
<dbReference type="EC" id="1.1.1.42" evidence="9"/>
<keyword evidence="1 9" id="KW-0329">Glyoxylate bypass</keyword>
<keyword evidence="5 9" id="KW-0521">NADP</keyword>
<keyword evidence="2 9" id="KW-0816">Tricarboxylic acid cycle</keyword>
<sequence>MRNKNMSEQEQQPDIIYTITDEAPALATSSFLPIVKHFAKAAGITIGTRDISLAGRIIANFPDNLDAAQRQPDALAELGKLVKSPAANVIKLPNISASIPQLKAAIAELQEHGYNIPDYPEDPQTEEQKNIQARYKTVLGSAVNPVLRDGNSDRRPPAAVKEYARKHPHKMGKWNPDSKTHVTHMNGGDFFSNEKSVTISSSSAGSARIEFVGEDGQVTILKDKLSFQEGEVVDATFMSRKALRAFLSEQIADAKRKGVLFSLHLKATMMKVSDPIIFGQAVEVFFSDVFDKHSAVFEELCVNPDNGLGDVYTKIKSLPESQREEIETDIETCLDAQADLYMVNSDKGITNLHVPSNVIIDASLPPIIRDGGKAWGPDGKAHDVKAVIPDTSYAGIYDETVKFCIENGAFDPATMGSVANVGLMAGKAEEYGSHDNTFKAPGNGTIRVIDAAGKALHEHRVEEGDIWRMCLVKDAPVKNWVELAVERARATGSPAVFWLDKNRAHDAQLIKKVNHYLGVLDPEGHLKIQIMSPVEAIRYTLRRVKEGMDTISITGNILRDYLTDLFPILELNTSAKMLSIVGLLNGGGMFETGAGGSAPKHVQQFIEEGHLRWDSLGEFAAIAASLQYLCDARQNVKAGIVAKALDQATAKLLDKNQSPSSKVGELDNRGSQFYLTLYWAQALAAQEEDSELQEYFIPLAKALASGEEQIIKELNNAQGQKVDLGGYYHPDPEKVAKAMRPSSTLNAAFQS</sequence>
<evidence type="ECO:0000256" key="7">
    <source>
        <dbReference type="ARBA" id="ARBA00023554"/>
    </source>
</evidence>
<evidence type="ECO:0000313" key="13">
    <source>
        <dbReference type="EMBL" id="KHE91995.1"/>
    </source>
</evidence>
<feature type="binding site" evidence="12">
    <location>
        <position position="560"/>
    </location>
    <ligand>
        <name>Mg(2+)</name>
        <dbReference type="ChEBI" id="CHEBI:18420"/>
    </ligand>
</feature>
<proteinExistence type="inferred from homology"/>
<evidence type="ECO:0000256" key="12">
    <source>
        <dbReference type="PIRSR" id="PIRSR009407-3"/>
    </source>
</evidence>
<dbReference type="InterPro" id="IPR004436">
    <property type="entry name" value="Isocitrate_DH_NADP_mono"/>
</dbReference>
<evidence type="ECO:0000256" key="3">
    <source>
        <dbReference type="ARBA" id="ARBA00022723"/>
    </source>
</evidence>
<organism evidence="13 14">
    <name type="scientific">Candidatus Scalindua brodae</name>
    <dbReference type="NCBI Taxonomy" id="237368"/>
    <lineage>
        <taxon>Bacteria</taxon>
        <taxon>Pseudomonadati</taxon>
        <taxon>Planctomycetota</taxon>
        <taxon>Candidatus Brocadiia</taxon>
        <taxon>Candidatus Brocadiales</taxon>
        <taxon>Candidatus Scalinduaceae</taxon>
        <taxon>Candidatus Scalindua</taxon>
    </lineage>
</organism>
<accession>A0A0B0EMU1</accession>
<dbReference type="PANTHER" id="PTHR36999:SF1">
    <property type="entry name" value="ISOCITRATE DEHYDROGENASE (NADP(+))"/>
    <property type="match status" value="1"/>
</dbReference>
<dbReference type="NCBIfam" id="TIGR00178">
    <property type="entry name" value="monomer_idh"/>
    <property type="match status" value="1"/>
</dbReference>
<feature type="site" description="Critical for catalysis" evidence="10">
    <location>
        <position position="266"/>
    </location>
</feature>
<protein>
    <recommendedName>
        <fullName evidence="9">Isocitrate dehydrogenase [NADP]</fullName>
        <ecNumber evidence="9">1.1.1.42</ecNumber>
    </recommendedName>
    <alternativeName>
        <fullName evidence="9">Oxalosuccinate decarboxylase</fullName>
    </alternativeName>
</protein>
<dbReference type="Proteomes" id="UP000030652">
    <property type="component" value="Unassembled WGS sequence"/>
</dbReference>
<feature type="binding site" evidence="12">
    <location>
        <position position="564"/>
    </location>
    <ligand>
        <name>Mg(2+)</name>
        <dbReference type="ChEBI" id="CHEBI:18420"/>
    </ligand>
</feature>
<dbReference type="eggNOG" id="COG2838">
    <property type="taxonomic scope" value="Bacteria"/>
</dbReference>
<dbReference type="EMBL" id="JRYO01000158">
    <property type="protein sequence ID" value="KHE91995.1"/>
    <property type="molecule type" value="Genomic_DNA"/>
</dbReference>
<name>A0A0B0EMU1_9BACT</name>
<evidence type="ECO:0000256" key="10">
    <source>
        <dbReference type="PIRSR" id="PIRSR009407-1"/>
    </source>
</evidence>
<dbReference type="PATRIC" id="fig|237368.3.peg.2439"/>
<dbReference type="Pfam" id="PF03971">
    <property type="entry name" value="IDH"/>
    <property type="match status" value="1"/>
</dbReference>
<evidence type="ECO:0000256" key="1">
    <source>
        <dbReference type="ARBA" id="ARBA00022435"/>
    </source>
</evidence>
<dbReference type="PIRSF" id="PIRSF009407">
    <property type="entry name" value="IDH_monmr"/>
    <property type="match status" value="1"/>
</dbReference>
<comment type="cofactor">
    <cofactor evidence="12">
        <name>Mg(2+)</name>
        <dbReference type="ChEBI" id="CHEBI:18420"/>
    </cofactor>
    <cofactor evidence="12">
        <name>Mn(2+)</name>
        <dbReference type="ChEBI" id="CHEBI:29035"/>
    </cofactor>
    <text evidence="12">Binds 1 Mg(2+) or Mn(2+) ion per subunit.</text>
</comment>
<comment type="similarity">
    <text evidence="8 9">Belongs to the monomeric-type IDH family.</text>
</comment>
<feature type="binding site" evidence="12">
    <location>
        <position position="361"/>
    </location>
    <ligand>
        <name>Mg(2+)</name>
        <dbReference type="ChEBI" id="CHEBI:18420"/>
    </ligand>
</feature>
<gene>
    <name evidence="13" type="primary">icd</name>
    <name evidence="13" type="ORF">SCABRO_02257</name>
</gene>
<evidence type="ECO:0000256" key="2">
    <source>
        <dbReference type="ARBA" id="ARBA00022532"/>
    </source>
</evidence>
<feature type="binding site" evidence="11">
    <location>
        <begin position="141"/>
        <end position="148"/>
    </location>
    <ligand>
        <name>substrate</name>
    </ligand>
</feature>
<evidence type="ECO:0000313" key="14">
    <source>
        <dbReference type="Proteomes" id="UP000030652"/>
    </source>
</evidence>
<evidence type="ECO:0000256" key="8">
    <source>
        <dbReference type="ARBA" id="ARBA00046318"/>
    </source>
</evidence>
<comment type="catalytic activity">
    <reaction evidence="7 9">
        <text>D-threo-isocitrate + NADP(+) = 2-oxoglutarate + CO2 + NADPH</text>
        <dbReference type="Rhea" id="RHEA:19629"/>
        <dbReference type="ChEBI" id="CHEBI:15562"/>
        <dbReference type="ChEBI" id="CHEBI:16526"/>
        <dbReference type="ChEBI" id="CHEBI:16810"/>
        <dbReference type="ChEBI" id="CHEBI:57783"/>
        <dbReference type="ChEBI" id="CHEBI:58349"/>
        <dbReference type="EC" id="1.1.1.42"/>
    </reaction>
</comment>
<evidence type="ECO:0000256" key="5">
    <source>
        <dbReference type="ARBA" id="ARBA00022857"/>
    </source>
</evidence>
<dbReference type="AlphaFoldDB" id="A0A0B0EMU1"/>
<dbReference type="GO" id="GO:0004450">
    <property type="term" value="F:isocitrate dehydrogenase (NADP+) activity"/>
    <property type="evidence" value="ECO:0007669"/>
    <property type="project" value="UniProtKB-EC"/>
</dbReference>
<evidence type="ECO:0000256" key="9">
    <source>
        <dbReference type="PIRNR" id="PIRNR009407"/>
    </source>
</evidence>